<proteinExistence type="predicted"/>
<dbReference type="InterPro" id="IPR002938">
    <property type="entry name" value="FAD-bd"/>
</dbReference>
<keyword evidence="3" id="KW-1185">Reference proteome</keyword>
<protein>
    <submittedName>
        <fullName evidence="2">Monooxygenase, FAD-binding</fullName>
    </submittedName>
</protein>
<feature type="domain" description="FAD-binding" evidence="1">
    <location>
        <begin position="2"/>
        <end position="225"/>
    </location>
</feature>
<dbReference type="eggNOG" id="COG0644">
    <property type="taxonomic scope" value="Bacteria"/>
</dbReference>
<dbReference type="GO" id="GO:0004497">
    <property type="term" value="F:monooxygenase activity"/>
    <property type="evidence" value="ECO:0007669"/>
    <property type="project" value="UniProtKB-KW"/>
</dbReference>
<dbReference type="InterPro" id="IPR036188">
    <property type="entry name" value="FAD/NAD-bd_sf"/>
</dbReference>
<dbReference type="SUPFAM" id="SSF51905">
    <property type="entry name" value="FAD/NAD(P)-binding domain"/>
    <property type="match status" value="1"/>
</dbReference>
<dbReference type="PANTHER" id="PTHR42685">
    <property type="entry name" value="GERANYLGERANYL DIPHOSPHATE REDUCTASE"/>
    <property type="match status" value="1"/>
</dbReference>
<sequence>MYDAIVVGARCAGSPLAMLLARRGHRVLLVDRATFPADTLSTHYLPQAGAHQPAGWGLLDRLVRTGCPPITEMTLSWEDSVITGGVDPVDGISAAYAPRRTVLDAMLLDAALDAGVEVRLGYPVTDVLVADGRAVGIRGGTRRSGGAAAEDRAAIVIGADGPRSTIAATMNAAFYNVVPAASFIYYSYWSGLDRQHSARFRNGAQIGCWPTNDGLTVVAVMRRRERLAEFRADVPGNFLGVVRAVFPELADELATRGRREERFHGSLYPDNYYRAGHGPGWALVGDAGYHRDPVTAQGMLDAFTQADLLAAAVDRGLSGQQPMNAALADFQRHRDEATAASYRLACTVGELAFPPELAALLVAAANSPETRKKFLGMVAGFVPLAEFFAPAHLTEPKCSPTNPDPEP</sequence>
<dbReference type="Gene3D" id="3.50.50.60">
    <property type="entry name" value="FAD/NAD(P)-binding domain"/>
    <property type="match status" value="1"/>
</dbReference>
<dbReference type="AlphaFoldDB" id="Q2JAN0"/>
<keyword evidence="2" id="KW-0560">Oxidoreductase</keyword>
<dbReference type="Proteomes" id="UP000001937">
    <property type="component" value="Chromosome"/>
</dbReference>
<dbReference type="PhylomeDB" id="Q2JAN0"/>
<dbReference type="RefSeq" id="WP_011436708.1">
    <property type="nucleotide sequence ID" value="NC_007777.1"/>
</dbReference>
<evidence type="ECO:0000313" key="2">
    <source>
        <dbReference type="EMBL" id="ABD11662.1"/>
    </source>
</evidence>
<keyword evidence="2" id="KW-0503">Monooxygenase</keyword>
<accession>Q2JAN0</accession>
<reference evidence="2 3" key="1">
    <citation type="journal article" date="2007" name="Genome Res.">
        <title>Genome characteristics of facultatively symbiotic Frankia sp. strains reflect host range and host plant biogeography.</title>
        <authorList>
            <person name="Normand P."/>
            <person name="Lapierre P."/>
            <person name="Tisa L.S."/>
            <person name="Gogarten J.P."/>
            <person name="Alloisio N."/>
            <person name="Bagnarol E."/>
            <person name="Bassi C.A."/>
            <person name="Berry A.M."/>
            <person name="Bickhart D.M."/>
            <person name="Choisne N."/>
            <person name="Couloux A."/>
            <person name="Cournoyer B."/>
            <person name="Cruveiller S."/>
            <person name="Daubin V."/>
            <person name="Demange N."/>
            <person name="Francino M.P."/>
            <person name="Goltsman E."/>
            <person name="Huang Y."/>
            <person name="Kopp O.R."/>
            <person name="Labarre L."/>
            <person name="Lapidus A."/>
            <person name="Lavire C."/>
            <person name="Marechal J."/>
            <person name="Martinez M."/>
            <person name="Mastronunzio J.E."/>
            <person name="Mullin B.C."/>
            <person name="Niemann J."/>
            <person name="Pujic P."/>
            <person name="Rawnsley T."/>
            <person name="Rouy Z."/>
            <person name="Schenowitz C."/>
            <person name="Sellstedt A."/>
            <person name="Tavares F."/>
            <person name="Tomkins J.P."/>
            <person name="Vallenet D."/>
            <person name="Valverde C."/>
            <person name="Wall L.G."/>
            <person name="Wang Y."/>
            <person name="Medigue C."/>
            <person name="Benson D.R."/>
        </authorList>
    </citation>
    <scope>NUCLEOTIDE SEQUENCE [LARGE SCALE GENOMIC DNA]</scope>
    <source>
        <strain evidence="3">DSM 45818 / CECT 9043 / CcI3</strain>
    </source>
</reference>
<dbReference type="PRINTS" id="PR00420">
    <property type="entry name" value="RNGMNOXGNASE"/>
</dbReference>
<dbReference type="Pfam" id="PF01494">
    <property type="entry name" value="FAD_binding_3"/>
    <property type="match status" value="1"/>
</dbReference>
<evidence type="ECO:0000313" key="3">
    <source>
        <dbReference type="Proteomes" id="UP000001937"/>
    </source>
</evidence>
<dbReference type="PANTHER" id="PTHR42685:SF18">
    <property type="entry name" value="DIGERANYLGERANYLGLYCEROPHOSPHOLIPID REDUCTASE"/>
    <property type="match status" value="1"/>
</dbReference>
<dbReference type="HOGENOM" id="CLU_024648_7_0_11"/>
<dbReference type="KEGG" id="fra:Francci3_2294"/>
<organism evidence="2 3">
    <name type="scientific">Frankia casuarinae (strain DSM 45818 / CECT 9043 / HFP020203 / CcI3)</name>
    <dbReference type="NCBI Taxonomy" id="106370"/>
    <lineage>
        <taxon>Bacteria</taxon>
        <taxon>Bacillati</taxon>
        <taxon>Actinomycetota</taxon>
        <taxon>Actinomycetes</taxon>
        <taxon>Frankiales</taxon>
        <taxon>Frankiaceae</taxon>
        <taxon>Frankia</taxon>
    </lineage>
</organism>
<gene>
    <name evidence="2" type="ordered locus">Francci3_2294</name>
</gene>
<name>Q2JAN0_FRACC</name>
<dbReference type="InterPro" id="IPR050407">
    <property type="entry name" value="Geranylgeranyl_reductase"/>
</dbReference>
<dbReference type="GO" id="GO:0071949">
    <property type="term" value="F:FAD binding"/>
    <property type="evidence" value="ECO:0007669"/>
    <property type="project" value="InterPro"/>
</dbReference>
<dbReference type="STRING" id="106370.Francci3_2294"/>
<dbReference type="EMBL" id="CP000249">
    <property type="protein sequence ID" value="ABD11662.1"/>
    <property type="molecule type" value="Genomic_DNA"/>
</dbReference>
<dbReference type="OrthoDB" id="103324at2"/>
<evidence type="ECO:0000259" key="1">
    <source>
        <dbReference type="Pfam" id="PF01494"/>
    </source>
</evidence>